<dbReference type="PANTHER" id="PTHR36467:SF1">
    <property type="entry name" value="TRANSMEMBRANE PROTEIN 207"/>
    <property type="match status" value="1"/>
</dbReference>
<reference evidence="2" key="1">
    <citation type="submission" date="2025-08" db="UniProtKB">
        <authorList>
            <consortium name="Ensembl"/>
        </authorList>
    </citation>
    <scope>IDENTIFICATION</scope>
</reference>
<dbReference type="InterPro" id="IPR039490">
    <property type="entry name" value="TMEM207"/>
</dbReference>
<dbReference type="AlphaFoldDB" id="A0A8B9NKT3"/>
<evidence type="ECO:0000313" key="2">
    <source>
        <dbReference type="Ensembl" id="ENSANIP00000023915.1"/>
    </source>
</evidence>
<dbReference type="PANTHER" id="PTHR36467">
    <property type="entry name" value="TRANSMEMBRANE PROTEIN 207"/>
    <property type="match status" value="1"/>
</dbReference>
<reference evidence="2" key="2">
    <citation type="submission" date="2025-09" db="UniProtKB">
        <authorList>
            <consortium name="Ensembl"/>
        </authorList>
    </citation>
    <scope>IDENTIFICATION</scope>
</reference>
<dbReference type="Ensembl" id="ENSANIT00000024707.1">
    <property type="protein sequence ID" value="ENSANIP00000023915.1"/>
    <property type="gene ID" value="ENSANIG00000016225.1"/>
</dbReference>
<accession>A0A8B9NKT3</accession>
<sequence length="141" mass="16059">DENFSSWEKLMVMVLFLPCCLCLRFLMLFFLALLLSCGICCCLRCWLKRRSCLPHRRTLAVFALSSSDAFCVSPQGGPTQNPPKFLCSHFLYMEFVVRSFVMPCFKNYIHAFLVSKRFGSSSQAHPFHPQACSSLLSAVQL</sequence>
<evidence type="ECO:0000256" key="1">
    <source>
        <dbReference type="SAM" id="Phobius"/>
    </source>
</evidence>
<keyword evidence="1" id="KW-0472">Membrane</keyword>
<dbReference type="Proteomes" id="UP000694541">
    <property type="component" value="Unplaced"/>
</dbReference>
<keyword evidence="1" id="KW-1133">Transmembrane helix</keyword>
<keyword evidence="3" id="KW-1185">Reference proteome</keyword>
<name>A0A8B9NKT3_9AVES</name>
<feature type="transmembrane region" description="Helical" evidence="1">
    <location>
        <begin position="15"/>
        <end position="47"/>
    </location>
</feature>
<keyword evidence="1" id="KW-0812">Transmembrane</keyword>
<organism evidence="2 3">
    <name type="scientific">Accipiter nisus</name>
    <name type="common">Eurasian sparrowhawk</name>
    <dbReference type="NCBI Taxonomy" id="211598"/>
    <lineage>
        <taxon>Eukaryota</taxon>
        <taxon>Metazoa</taxon>
        <taxon>Chordata</taxon>
        <taxon>Craniata</taxon>
        <taxon>Vertebrata</taxon>
        <taxon>Euteleostomi</taxon>
        <taxon>Archelosauria</taxon>
        <taxon>Archosauria</taxon>
        <taxon>Dinosauria</taxon>
        <taxon>Saurischia</taxon>
        <taxon>Theropoda</taxon>
        <taxon>Coelurosauria</taxon>
        <taxon>Aves</taxon>
        <taxon>Neognathae</taxon>
        <taxon>Neoaves</taxon>
        <taxon>Telluraves</taxon>
        <taxon>Accipitrimorphae</taxon>
        <taxon>Accipitriformes</taxon>
        <taxon>Accipitridae</taxon>
        <taxon>Accipitrinae</taxon>
        <taxon>Accipiter</taxon>
    </lineage>
</organism>
<protein>
    <submittedName>
        <fullName evidence="2">Uncharacterized protein</fullName>
    </submittedName>
</protein>
<evidence type="ECO:0000313" key="3">
    <source>
        <dbReference type="Proteomes" id="UP000694541"/>
    </source>
</evidence>
<proteinExistence type="predicted"/>